<evidence type="ECO:0000256" key="1">
    <source>
        <dbReference type="SAM" id="MobiDB-lite"/>
    </source>
</evidence>
<keyword evidence="3" id="KW-1185">Reference proteome</keyword>
<proteinExistence type="predicted"/>
<dbReference type="Proteomes" id="UP001151760">
    <property type="component" value="Unassembled WGS sequence"/>
</dbReference>
<name>A0ABQ5FRB1_9ASTR</name>
<feature type="region of interest" description="Disordered" evidence="1">
    <location>
        <begin position="94"/>
        <end position="164"/>
    </location>
</feature>
<feature type="compositionally biased region" description="Basic and acidic residues" evidence="1">
    <location>
        <begin position="98"/>
        <end position="119"/>
    </location>
</feature>
<gene>
    <name evidence="2" type="ORF">Tco_1017004</name>
</gene>
<evidence type="ECO:0000313" key="3">
    <source>
        <dbReference type="Proteomes" id="UP001151760"/>
    </source>
</evidence>
<reference evidence="2" key="2">
    <citation type="submission" date="2022-01" db="EMBL/GenBank/DDBJ databases">
        <authorList>
            <person name="Yamashiro T."/>
            <person name="Shiraishi A."/>
            <person name="Satake H."/>
            <person name="Nakayama K."/>
        </authorList>
    </citation>
    <scope>NUCLEOTIDE SEQUENCE</scope>
</reference>
<sequence>MQKAKKNMRKINFNKVVAQKFKEYDQKLEALTSINVFEVIEKTNTDDLSDMELKLKLLNRMRLNKSYENYDTHQQLYNTLYDSVTIDQEALEAQDAEPSFHKRTHDEQDPPNDHIGETGRKKRKDAGDPSSRSLRKDKTPRVQAQEDTFADQPQDQEDTYVQQPPNVGWFTKKLGSANAKRRTTWFDLLLKSDIYQNEHLEGVGLEKLKKQYKNDVELEYHVDQLKETVFTKAQCNSGEGDVSKPRSFESHMSKSTKPHPNFYNNYFYYLVNLSTREKYATSLTNHYATRSPDKVYSNKRIILVVRVNVKRKWDNRFLSSIVVRRLDRKEYALSYVDLPRLNLNDIEDMYLLKVQDKLHHLQSCFEKDFNNILLLFIQRTVILNRVEDLQLGVESYQRTLNLTKPKLYFEGIKDNIPYTMFGTKKGIRENLIDMVNKNELDKIENPLSPNYIEHGYSICCENTIDMINSIKDLREENRDMFLSINDAIKLMLAVATNMSCVVENDIRKEGSKDNLKE</sequence>
<comment type="caution">
    <text evidence="2">The sequence shown here is derived from an EMBL/GenBank/DDBJ whole genome shotgun (WGS) entry which is preliminary data.</text>
</comment>
<evidence type="ECO:0000313" key="2">
    <source>
        <dbReference type="EMBL" id="GJT65524.1"/>
    </source>
</evidence>
<accession>A0ABQ5FRB1</accession>
<reference evidence="2" key="1">
    <citation type="journal article" date="2022" name="Int. J. Mol. Sci.">
        <title>Draft Genome of Tanacetum Coccineum: Genomic Comparison of Closely Related Tanacetum-Family Plants.</title>
        <authorList>
            <person name="Yamashiro T."/>
            <person name="Shiraishi A."/>
            <person name="Nakayama K."/>
            <person name="Satake H."/>
        </authorList>
    </citation>
    <scope>NUCLEOTIDE SEQUENCE</scope>
</reference>
<protein>
    <submittedName>
        <fullName evidence="2">Uncharacterized protein</fullName>
    </submittedName>
</protein>
<organism evidence="2 3">
    <name type="scientific">Tanacetum coccineum</name>
    <dbReference type="NCBI Taxonomy" id="301880"/>
    <lineage>
        <taxon>Eukaryota</taxon>
        <taxon>Viridiplantae</taxon>
        <taxon>Streptophyta</taxon>
        <taxon>Embryophyta</taxon>
        <taxon>Tracheophyta</taxon>
        <taxon>Spermatophyta</taxon>
        <taxon>Magnoliopsida</taxon>
        <taxon>eudicotyledons</taxon>
        <taxon>Gunneridae</taxon>
        <taxon>Pentapetalae</taxon>
        <taxon>asterids</taxon>
        <taxon>campanulids</taxon>
        <taxon>Asterales</taxon>
        <taxon>Asteraceae</taxon>
        <taxon>Asteroideae</taxon>
        <taxon>Anthemideae</taxon>
        <taxon>Anthemidinae</taxon>
        <taxon>Tanacetum</taxon>
    </lineage>
</organism>
<dbReference type="EMBL" id="BQNB010017638">
    <property type="protein sequence ID" value="GJT65524.1"/>
    <property type="molecule type" value="Genomic_DNA"/>
</dbReference>